<reference evidence="2 3" key="1">
    <citation type="submission" date="2019-06" db="EMBL/GenBank/DDBJ databases">
        <title>Genomic Encyclopedia of Type Strains, Phase IV (KMG-V): Genome sequencing to study the core and pangenomes of soil and plant-associated prokaryotes.</title>
        <authorList>
            <person name="Whitman W."/>
        </authorList>
    </citation>
    <scope>NUCLEOTIDE SEQUENCE [LARGE SCALE GENOMIC DNA]</scope>
    <source>
        <strain evidence="2 3">BR 11622</strain>
    </source>
</reference>
<comment type="caution">
    <text evidence="2">The sequence shown here is derived from an EMBL/GenBank/DDBJ whole genome shotgun (WGS) entry which is preliminary data.</text>
</comment>
<keyword evidence="3" id="KW-1185">Reference proteome</keyword>
<name>A0A560GVB6_9PROT</name>
<evidence type="ECO:0000313" key="2">
    <source>
        <dbReference type="EMBL" id="TWB37539.1"/>
    </source>
</evidence>
<keyword evidence="1" id="KW-0472">Membrane</keyword>
<dbReference type="Proteomes" id="UP000315751">
    <property type="component" value="Unassembled WGS sequence"/>
</dbReference>
<proteinExistence type="predicted"/>
<dbReference type="AlphaFoldDB" id="A0A560GVB6"/>
<organism evidence="2 3">
    <name type="scientific">Nitrospirillum amazonense</name>
    <dbReference type="NCBI Taxonomy" id="28077"/>
    <lineage>
        <taxon>Bacteria</taxon>
        <taxon>Pseudomonadati</taxon>
        <taxon>Pseudomonadota</taxon>
        <taxon>Alphaproteobacteria</taxon>
        <taxon>Rhodospirillales</taxon>
        <taxon>Azospirillaceae</taxon>
        <taxon>Nitrospirillum</taxon>
    </lineage>
</organism>
<feature type="transmembrane region" description="Helical" evidence="1">
    <location>
        <begin position="20"/>
        <end position="37"/>
    </location>
</feature>
<keyword evidence="1" id="KW-0812">Transmembrane</keyword>
<evidence type="ECO:0000256" key="1">
    <source>
        <dbReference type="SAM" id="Phobius"/>
    </source>
</evidence>
<accession>A0A560GVB6</accession>
<sequence>MRMTATAIARPRTEAWAEAYLPLVALLYLMLLGTIFAV</sequence>
<dbReference type="EMBL" id="VITR01000014">
    <property type="protein sequence ID" value="TWB37539.1"/>
    <property type="molecule type" value="Genomic_DNA"/>
</dbReference>
<keyword evidence="1" id="KW-1133">Transmembrane helix</keyword>
<evidence type="ECO:0000313" key="3">
    <source>
        <dbReference type="Proteomes" id="UP000315751"/>
    </source>
</evidence>
<gene>
    <name evidence="2" type="ORF">FBZ90_11424</name>
</gene>
<protein>
    <submittedName>
        <fullName evidence="2">Uncharacterized protein</fullName>
    </submittedName>
</protein>